<feature type="compositionally biased region" description="Polar residues" evidence="1">
    <location>
        <begin position="63"/>
        <end position="73"/>
    </location>
</feature>
<reference evidence="2 3" key="1">
    <citation type="submission" date="2021-06" db="EMBL/GenBank/DDBJ databases">
        <title>Bacterium isolated from marine sediment.</title>
        <authorList>
            <person name="Zhu K.-L."/>
            <person name="Du Z.-J."/>
            <person name="Liang Q.-Y."/>
        </authorList>
    </citation>
    <scope>NUCLEOTIDE SEQUENCE [LARGE SCALE GENOMIC DNA]</scope>
    <source>
        <strain evidence="2 3">A346</strain>
    </source>
</reference>
<feature type="compositionally biased region" description="Basic and acidic residues" evidence="1">
    <location>
        <begin position="83"/>
        <end position="92"/>
    </location>
</feature>
<keyword evidence="3" id="KW-1185">Reference proteome</keyword>
<name>A0ABS6M9T3_9GAMM</name>
<proteinExistence type="predicted"/>
<feature type="region of interest" description="Disordered" evidence="1">
    <location>
        <begin position="61"/>
        <end position="92"/>
    </location>
</feature>
<dbReference type="RefSeq" id="WP_217334088.1">
    <property type="nucleotide sequence ID" value="NZ_JAHQZT010000004.1"/>
</dbReference>
<evidence type="ECO:0000313" key="2">
    <source>
        <dbReference type="EMBL" id="MBV0932651.1"/>
    </source>
</evidence>
<dbReference type="InterPro" id="IPR019291">
    <property type="entry name" value="Host_attachment_protein"/>
</dbReference>
<sequence>MLEGYAGFISPAYHTHSKRRIAIATWYVVADAAKARIFQQHSHKDALDEVHTLVHPEARSPNAALTSDSPGSQANGGSGSHGMTEKVSPREAEDQRFAREVIDQVRQALNTNQVRQFYMAAPPHFLGLLRGAMDDRVSKALAGDLDKNLSKATAEEALAAFKPRLS</sequence>
<comment type="caution">
    <text evidence="2">The sequence shown here is derived from an EMBL/GenBank/DDBJ whole genome shotgun (WGS) entry which is preliminary data.</text>
</comment>
<gene>
    <name evidence="2" type="ORF">KTN04_04805</name>
</gene>
<protein>
    <submittedName>
        <fullName evidence="2">Host attachment protein</fullName>
    </submittedName>
</protein>
<dbReference type="Pfam" id="PF10116">
    <property type="entry name" value="Host_attach"/>
    <property type="match status" value="1"/>
</dbReference>
<evidence type="ECO:0000256" key="1">
    <source>
        <dbReference type="SAM" id="MobiDB-lite"/>
    </source>
</evidence>
<dbReference type="EMBL" id="JAHQZT010000004">
    <property type="protein sequence ID" value="MBV0932651.1"/>
    <property type="molecule type" value="Genomic_DNA"/>
</dbReference>
<evidence type="ECO:0000313" key="3">
    <source>
        <dbReference type="Proteomes" id="UP000755551"/>
    </source>
</evidence>
<accession>A0ABS6M9T3</accession>
<organism evidence="2 3">
    <name type="scientific">Marinobacterium weihaiense</name>
    <dbReference type="NCBI Taxonomy" id="2851016"/>
    <lineage>
        <taxon>Bacteria</taxon>
        <taxon>Pseudomonadati</taxon>
        <taxon>Pseudomonadota</taxon>
        <taxon>Gammaproteobacteria</taxon>
        <taxon>Oceanospirillales</taxon>
        <taxon>Oceanospirillaceae</taxon>
        <taxon>Marinobacterium</taxon>
    </lineage>
</organism>
<dbReference type="Proteomes" id="UP000755551">
    <property type="component" value="Unassembled WGS sequence"/>
</dbReference>